<dbReference type="PRINTS" id="PR00081">
    <property type="entry name" value="GDHRDH"/>
</dbReference>
<dbReference type="Pfam" id="PF00106">
    <property type="entry name" value="adh_short"/>
    <property type="match status" value="1"/>
</dbReference>
<dbReference type="EMBL" id="CP068047">
    <property type="protein sequence ID" value="QQR37591.1"/>
    <property type="molecule type" value="Genomic_DNA"/>
</dbReference>
<dbReference type="Proteomes" id="UP000595460">
    <property type="component" value="Chromosome"/>
</dbReference>
<accession>A0ABX7C039</accession>
<reference evidence="1 2" key="1">
    <citation type="submission" date="2021-01" db="EMBL/GenBank/DDBJ databases">
        <title>Genome seq and assembly of Devosia sp. G19.</title>
        <authorList>
            <person name="Chhetri G."/>
        </authorList>
    </citation>
    <scope>NUCLEOTIDE SEQUENCE [LARGE SCALE GENOMIC DNA]</scope>
    <source>
        <strain evidence="1 2">G19</strain>
    </source>
</reference>
<sequence>MGNTNNAVCLVTGASRGIGRGIALTLLAEGARVHVTGRTVTDSQAAVHPQLEGSLDGLQVEAASLPGTLTIHVCDHADDAQTERAVADTVATDGPIDILVNNAWPGYENMVEGEDFTWIRPFWEQPMWRWRSMMDVALRAAFVSARAVAPGMVARRSGLVVNISFWAAQRYDGNAIYGIAKAAADKMAADFAHDLRPHGVAAISLYPGLVRTEAVMRNAEYFDMSNSESPQFIGHVIAGLWRDAALMDKSGGVHVAAALAQEYDIADIDGKRPVPLTL</sequence>
<gene>
    <name evidence="1" type="ORF">JI749_08290</name>
</gene>
<dbReference type="PANTHER" id="PTHR44147">
    <property type="entry name" value="DEHYDROGENASE/REDUCTASE SDR FAMILY MEMBER 1"/>
    <property type="match status" value="1"/>
</dbReference>
<dbReference type="InterPro" id="IPR002347">
    <property type="entry name" value="SDR_fam"/>
</dbReference>
<dbReference type="Gene3D" id="3.40.50.720">
    <property type="entry name" value="NAD(P)-binding Rossmann-like Domain"/>
    <property type="match status" value="1"/>
</dbReference>
<protein>
    <submittedName>
        <fullName evidence="1">SDR family NAD(P)-dependent oxidoreductase</fullName>
    </submittedName>
</protein>
<keyword evidence="2" id="KW-1185">Reference proteome</keyword>
<proteinExistence type="predicted"/>
<organism evidence="1 2">
    <name type="scientific">Devosia oryziradicis</name>
    <dbReference type="NCBI Taxonomy" id="2801335"/>
    <lineage>
        <taxon>Bacteria</taxon>
        <taxon>Pseudomonadati</taxon>
        <taxon>Pseudomonadota</taxon>
        <taxon>Alphaproteobacteria</taxon>
        <taxon>Hyphomicrobiales</taxon>
        <taxon>Devosiaceae</taxon>
        <taxon>Devosia</taxon>
    </lineage>
</organism>
<name>A0ABX7C039_9HYPH</name>
<evidence type="ECO:0000313" key="1">
    <source>
        <dbReference type="EMBL" id="QQR37591.1"/>
    </source>
</evidence>
<dbReference type="PANTHER" id="PTHR44147:SF2">
    <property type="entry name" value="DEHYDROGENASE_REDUCTASE SDR FAMILY MEMBER 1"/>
    <property type="match status" value="1"/>
</dbReference>
<dbReference type="RefSeq" id="WP_201662122.1">
    <property type="nucleotide sequence ID" value="NZ_CP068047.1"/>
</dbReference>
<dbReference type="InterPro" id="IPR036291">
    <property type="entry name" value="NAD(P)-bd_dom_sf"/>
</dbReference>
<evidence type="ECO:0000313" key="2">
    <source>
        <dbReference type="Proteomes" id="UP000595460"/>
    </source>
</evidence>
<dbReference type="SUPFAM" id="SSF51735">
    <property type="entry name" value="NAD(P)-binding Rossmann-fold domains"/>
    <property type="match status" value="1"/>
</dbReference>